<dbReference type="AlphaFoldDB" id="A0AAP7GYB7"/>
<comment type="caution">
    <text evidence="1">The sequence shown here is derived from an EMBL/GenBank/DDBJ whole genome shotgun (WGS) entry which is preliminary data.</text>
</comment>
<dbReference type="EMBL" id="MAQE01000001">
    <property type="protein sequence ID" value="OBY53896.1"/>
    <property type="molecule type" value="Genomic_DNA"/>
</dbReference>
<sequence length="122" mass="14050">MNFLIDAKIMSIKFDFDASNVLKNQNLIFEVEKLEDNLVSYTLQFIDVSSFQVFLDVGEKNLSPSSYEADSMYISSIVMLEQYKNHKKWKITLIDNVGSIEIFSNDIEIVRDELGKEVGKII</sequence>
<evidence type="ECO:0000313" key="2">
    <source>
        <dbReference type="Proteomes" id="UP000092746"/>
    </source>
</evidence>
<gene>
    <name evidence="1" type="ORF">BBB52_00100</name>
</gene>
<evidence type="ECO:0000313" key="1">
    <source>
        <dbReference type="EMBL" id="OBY53896.1"/>
    </source>
</evidence>
<protein>
    <submittedName>
        <fullName evidence="1">Uncharacterized protein</fullName>
    </submittedName>
</protein>
<dbReference type="Proteomes" id="UP000092746">
    <property type="component" value="Unassembled WGS sequence"/>
</dbReference>
<name>A0AAP7GYB7_AGGAP</name>
<dbReference type="RefSeq" id="WP_065294514.1">
    <property type="nucleotide sequence ID" value="NZ_CAUUMV010000030.1"/>
</dbReference>
<proteinExistence type="predicted"/>
<reference evidence="1 2" key="1">
    <citation type="submission" date="2016-06" db="EMBL/GenBank/DDBJ databases">
        <title>Simultaneous identification of Haemophilus influenzae and Haemophilus haemolyticus using TaqMan real-time PCR.</title>
        <authorList>
            <person name="Price E.P."/>
            <person name="Sarovich D.S."/>
            <person name="Harris T."/>
            <person name="Spargo J.C."/>
            <person name="Nosworthy E."/>
            <person name="Beissbarth J."/>
            <person name="Smith-Vaughan H."/>
        </authorList>
    </citation>
    <scope>NUCLEOTIDE SEQUENCE [LARGE SCALE GENOMIC DNA]</scope>
    <source>
        <strain evidence="1 2">ATCC 7901</strain>
    </source>
</reference>
<accession>A0AAP7GYB7</accession>
<organism evidence="1 2">
    <name type="scientific">Aggregatibacter aphrophilus</name>
    <name type="common">Haemophilus aphrophilus</name>
    <dbReference type="NCBI Taxonomy" id="732"/>
    <lineage>
        <taxon>Bacteria</taxon>
        <taxon>Pseudomonadati</taxon>
        <taxon>Pseudomonadota</taxon>
        <taxon>Gammaproteobacteria</taxon>
        <taxon>Pasteurellales</taxon>
        <taxon>Pasteurellaceae</taxon>
        <taxon>Aggregatibacter</taxon>
    </lineage>
</organism>